<dbReference type="AlphaFoldDB" id="A0A5B0WYH4"/>
<comment type="caution">
    <text evidence="1">The sequence shown here is derived from an EMBL/GenBank/DDBJ whole genome shotgun (WGS) entry which is preliminary data.</text>
</comment>
<sequence length="101" mass="11472">MLLYSRGNNTLRLLERHYGSELRYNRQVFFANDDLTRIIKLVIDMSKADALPGCIAEPGIDEKTIRDTLNKLSAAGIPLSFWGALWHEGDATFDDNNTEKE</sequence>
<protein>
    <submittedName>
        <fullName evidence="1">Uncharacterized protein</fullName>
    </submittedName>
</protein>
<accession>A0A5B0WYH4</accession>
<dbReference type="EMBL" id="VTUW01000012">
    <property type="protein sequence ID" value="KAA1192132.1"/>
    <property type="molecule type" value="Genomic_DNA"/>
</dbReference>
<organism evidence="1 2">
    <name type="scientific">Photorhabdus heterorhabditis</name>
    <dbReference type="NCBI Taxonomy" id="880156"/>
    <lineage>
        <taxon>Bacteria</taxon>
        <taxon>Pseudomonadati</taxon>
        <taxon>Pseudomonadota</taxon>
        <taxon>Gammaproteobacteria</taxon>
        <taxon>Enterobacterales</taxon>
        <taxon>Morganellaceae</taxon>
        <taxon>Photorhabdus</taxon>
    </lineage>
</organism>
<dbReference type="RefSeq" id="WP_149616603.1">
    <property type="nucleotide sequence ID" value="NZ_CAWPFF010000024.1"/>
</dbReference>
<gene>
    <name evidence="1" type="ORF">F0L16_08655</name>
</gene>
<evidence type="ECO:0000313" key="2">
    <source>
        <dbReference type="Proteomes" id="UP000322184"/>
    </source>
</evidence>
<evidence type="ECO:0000313" key="1">
    <source>
        <dbReference type="EMBL" id="KAA1192132.1"/>
    </source>
</evidence>
<reference evidence="1 2" key="1">
    <citation type="submission" date="2019-09" db="EMBL/GenBank/DDBJ databases">
        <title>Whole genome sequence of Photorhabdus heterorhabditis strain ETL (Enterobacteriales: Enterobacteriaceae) a bacterial symbiont of Heterorhabditis zealandica strain ETL (Rhabditida: Heterorhabditidae).</title>
        <authorList>
            <person name="Lulamba T.E."/>
            <person name="Serepa-Dlamini M.H."/>
        </authorList>
    </citation>
    <scope>NUCLEOTIDE SEQUENCE [LARGE SCALE GENOMIC DNA]</scope>
    <source>
        <strain evidence="1 2">ETL</strain>
    </source>
</reference>
<proteinExistence type="predicted"/>
<name>A0A5B0WYH4_9GAMM</name>
<dbReference type="Proteomes" id="UP000322184">
    <property type="component" value="Unassembled WGS sequence"/>
</dbReference>